<dbReference type="AlphaFoldDB" id="A0A559LHP5"/>
<sequence>MSMFEDLFADLTQPAEGNDLEDPPQLDFDTSTLTSSALSLEPCSSATAYIEGISMDLTVDSLLNNHQFPNLAKPDTESEEIKRMLNGISTRLTDLECAVSAGNAQLNQLGFNIDIAMPRILGMVDEFRGAIETLKDSLKSFARGHIGLCSGVKLGPRGYRSGRNQQPCRVRGAIFLN</sequence>
<protein>
    <submittedName>
        <fullName evidence="1">Uncharacterized protein</fullName>
    </submittedName>
</protein>
<dbReference type="EMBL" id="SRMI01000003">
    <property type="protein sequence ID" value="TVY73793.1"/>
    <property type="molecule type" value="Genomic_DNA"/>
</dbReference>
<gene>
    <name evidence="1" type="ORF">Focb16_v006015</name>
</gene>
<organism evidence="1 2">
    <name type="scientific">Fusarium oxysporum f. sp. cubense</name>
    <dbReference type="NCBI Taxonomy" id="61366"/>
    <lineage>
        <taxon>Eukaryota</taxon>
        <taxon>Fungi</taxon>
        <taxon>Dikarya</taxon>
        <taxon>Ascomycota</taxon>
        <taxon>Pezizomycotina</taxon>
        <taxon>Sordariomycetes</taxon>
        <taxon>Hypocreomycetidae</taxon>
        <taxon>Hypocreales</taxon>
        <taxon>Nectriaceae</taxon>
        <taxon>Fusarium</taxon>
        <taxon>Fusarium oxysporum species complex</taxon>
    </lineage>
</organism>
<comment type="caution">
    <text evidence="1">The sequence shown here is derived from an EMBL/GenBank/DDBJ whole genome shotgun (WGS) entry which is preliminary data.</text>
</comment>
<evidence type="ECO:0000313" key="2">
    <source>
        <dbReference type="Proteomes" id="UP000320707"/>
    </source>
</evidence>
<evidence type="ECO:0000313" key="1">
    <source>
        <dbReference type="EMBL" id="TVY73793.1"/>
    </source>
</evidence>
<dbReference type="Proteomes" id="UP000320707">
    <property type="component" value="Unassembled WGS sequence"/>
</dbReference>
<accession>A0A559LHP5</accession>
<name>A0A559LHP5_FUSOC</name>
<reference evidence="1 2" key="1">
    <citation type="journal article" date="2019" name="Microbiol. Resour. Announc.">
        <title>High-quality draft genome sequence of Fusarium oxysporum f. sp. cubense strain 160527, a causal agent of Panama disease.</title>
        <authorList>
            <person name="Asai S."/>
            <person name="Ayukawa Y."/>
            <person name="Gan P."/>
            <person name="Masuda S."/>
            <person name="Komatsu K."/>
            <person name="Shirasu K."/>
            <person name="Arie T."/>
        </authorList>
    </citation>
    <scope>NUCLEOTIDE SEQUENCE [LARGE SCALE GENOMIC DNA]</scope>
    <source>
        <strain evidence="1 2">160527</strain>
    </source>
</reference>
<proteinExistence type="predicted"/>